<reference evidence="1 2" key="1">
    <citation type="submission" date="2021-04" db="EMBL/GenBank/DDBJ databases">
        <authorList>
            <person name="Bliznina A."/>
        </authorList>
    </citation>
    <scope>NUCLEOTIDE SEQUENCE [LARGE SCALE GENOMIC DNA]</scope>
</reference>
<gene>
    <name evidence="1" type="ORF">OKIOD_LOCUS11500</name>
</gene>
<accession>A0ABN7SW82</accession>
<organism evidence="1 2">
    <name type="scientific">Oikopleura dioica</name>
    <name type="common">Tunicate</name>
    <dbReference type="NCBI Taxonomy" id="34765"/>
    <lineage>
        <taxon>Eukaryota</taxon>
        <taxon>Metazoa</taxon>
        <taxon>Chordata</taxon>
        <taxon>Tunicata</taxon>
        <taxon>Appendicularia</taxon>
        <taxon>Copelata</taxon>
        <taxon>Oikopleuridae</taxon>
        <taxon>Oikopleura</taxon>
    </lineage>
</organism>
<sequence length="340" mass="36892">MKILSVLLISTSAQDYDSLAGALGAISLEDFALPDEFVGGTDLEEAINEALDALVVEAAENEVDAEIRYFGIASATTTATTRGTTTTTQSPGSGCFKCDAMSMTLCAVSGVFETCEGESSSCFIEVREVNPQLTQLCTGCKNTQACYNLQQSNFIGTYQHHQCKPHYAQQQVGRRRTNEQSVCRQCFDQCTLTDGKCFSAHDTNFEQPNVNNLTPSGGTPGNKWIQYDFAAQKTNLIARSHFDNPISAYTGSEANPIGLGIPTGAMHDETSSIKDHPKALPFATMNTDYESVATSPTTTGRDQRHMVYWGVLGAPKSWWESDLRQIQAEIRSGGAAKVMQ</sequence>
<protein>
    <submittedName>
        <fullName evidence="1">Oidioi.mRNA.OKI2018_I69.chr1.g2735.t1.cds</fullName>
    </submittedName>
</protein>
<proteinExistence type="predicted"/>
<name>A0ABN7SW82_OIKDI</name>
<evidence type="ECO:0000313" key="2">
    <source>
        <dbReference type="Proteomes" id="UP001158576"/>
    </source>
</evidence>
<evidence type="ECO:0000313" key="1">
    <source>
        <dbReference type="EMBL" id="CAG5106200.1"/>
    </source>
</evidence>
<dbReference type="Proteomes" id="UP001158576">
    <property type="component" value="Chromosome 1"/>
</dbReference>
<keyword evidence="2" id="KW-1185">Reference proteome</keyword>
<dbReference type="EMBL" id="OU015566">
    <property type="protein sequence ID" value="CAG5106200.1"/>
    <property type="molecule type" value="Genomic_DNA"/>
</dbReference>
<dbReference type="CDD" id="cd23539">
    <property type="entry name" value="TFP_LU_ECD_CinHb4_like"/>
    <property type="match status" value="1"/>
</dbReference>